<organism evidence="12 13">
    <name type="scientific">Alteromonas arenosi</name>
    <dbReference type="NCBI Taxonomy" id="3055817"/>
    <lineage>
        <taxon>Bacteria</taxon>
        <taxon>Pseudomonadati</taxon>
        <taxon>Pseudomonadota</taxon>
        <taxon>Gammaproteobacteria</taxon>
        <taxon>Alteromonadales</taxon>
        <taxon>Alteromonadaceae</taxon>
        <taxon>Alteromonas/Salinimonas group</taxon>
        <taxon>Alteromonas</taxon>
    </lineage>
</organism>
<feature type="signal peptide" evidence="8">
    <location>
        <begin position="1"/>
        <end position="31"/>
    </location>
</feature>
<feature type="chain" id="PRO_5046430706" evidence="8">
    <location>
        <begin position="32"/>
        <end position="923"/>
    </location>
</feature>
<dbReference type="Gene3D" id="3.40.50.1820">
    <property type="entry name" value="alpha/beta hydrolase"/>
    <property type="match status" value="1"/>
</dbReference>
<keyword evidence="13" id="KW-1185">Reference proteome</keyword>
<proteinExistence type="predicted"/>
<dbReference type="Pfam" id="PF13204">
    <property type="entry name" value="Apiosidase"/>
    <property type="match status" value="1"/>
</dbReference>
<dbReference type="InterPro" id="IPR025277">
    <property type="entry name" value="Apiosidase-like_cat_dom"/>
</dbReference>
<comment type="caution">
    <text evidence="12">The sequence shown here is derived from an EMBL/GenBank/DDBJ whole genome shotgun (WGS) entry which is preliminary data.</text>
</comment>
<keyword evidence="5" id="KW-0378">Hydrolase</keyword>
<keyword evidence="4 8" id="KW-0732">Signal</keyword>
<dbReference type="InterPro" id="IPR032260">
    <property type="entry name" value="DUF5060"/>
</dbReference>
<gene>
    <name evidence="12" type="ORF">QTP81_08095</name>
</gene>
<feature type="domain" description="Phospholipase/carboxylesterase/thioesterase" evidence="9">
    <location>
        <begin position="141"/>
        <end position="250"/>
    </location>
</feature>
<comment type="subcellular location">
    <subcellularLocation>
        <location evidence="1">Secreted</location>
    </subcellularLocation>
</comment>
<evidence type="ECO:0000259" key="11">
    <source>
        <dbReference type="Pfam" id="PF16586"/>
    </source>
</evidence>
<evidence type="ECO:0000313" key="13">
    <source>
        <dbReference type="Proteomes" id="UP001234343"/>
    </source>
</evidence>
<dbReference type="PANTHER" id="PTHR38050">
    <property type="match status" value="1"/>
</dbReference>
<protein>
    <submittedName>
        <fullName evidence="12">DUF4038 domain-containing protein</fullName>
    </submittedName>
</protein>
<evidence type="ECO:0000256" key="4">
    <source>
        <dbReference type="ARBA" id="ARBA00022729"/>
    </source>
</evidence>
<evidence type="ECO:0000256" key="1">
    <source>
        <dbReference type="ARBA" id="ARBA00004613"/>
    </source>
</evidence>
<evidence type="ECO:0000259" key="9">
    <source>
        <dbReference type="Pfam" id="PF02230"/>
    </source>
</evidence>
<dbReference type="InterPro" id="IPR013783">
    <property type="entry name" value="Ig-like_fold"/>
</dbReference>
<dbReference type="PANTHER" id="PTHR38050:SF2">
    <property type="entry name" value="FERULOYL ESTERASE C-RELATED"/>
    <property type="match status" value="1"/>
</dbReference>
<dbReference type="InterPro" id="IPR029058">
    <property type="entry name" value="AB_hydrolase_fold"/>
</dbReference>
<dbReference type="EMBL" id="JAUCBP010000007">
    <property type="protein sequence ID" value="MDM7860554.1"/>
    <property type="molecule type" value="Genomic_DNA"/>
</dbReference>
<dbReference type="InterPro" id="IPR043595">
    <property type="entry name" value="FaeB/C/D"/>
</dbReference>
<keyword evidence="3" id="KW-0858">Xylan degradation</keyword>
<dbReference type="Proteomes" id="UP001234343">
    <property type="component" value="Unassembled WGS sequence"/>
</dbReference>
<keyword evidence="7" id="KW-0624">Polysaccharide degradation</keyword>
<evidence type="ECO:0000256" key="7">
    <source>
        <dbReference type="ARBA" id="ARBA00023326"/>
    </source>
</evidence>
<sequence length="923" mass="103552">MNATTNFLNIRIILLKAMCLLLLIACGGSSTEDPDAVTVAPPETPVEDQEFDPYDGLHKNMTIDIAGVNREYHLWLPDDTYNAPVVFIFHGHNNDYNGIIGLDEMGNPQPVNTFPYKTWLEVAHRENIILVVPNGFNDGNNKGWNDCRGDSVGNSEQDDVAFVSQLIDHLVSEYQAAPRRIFATGTSNGGHMSIRLGQELTDKVAAFAAVSAANPVNTECTELTKPISALFMNGTDDPILPYQGGQMIENRGEVYSTEATVAYWVARNQLSNQPVETNLPDSFTDDASTVTKVQYSDSASDTEVVLFQVNGGGHASPSPTQRFGTPYVPHVLGEQNGDIEMAEEVWQFFQDKELTDNLATKVYQIYEKTFYAENSYNNPYLDVDLWVMLTGPGVEYRVPAFWDGGNTFRVRLVATHPGAWFWSTESVTGDAGLDNKSGSFVATEWNEQEKLDNPNRRGFLKVSNRVLEYADGTPFFMTVDTKSTLLTDIFRWDSGNIQPGLAGVSFQDAVIQRKSLGFNTFQVISSFPSDRFDELWQQVTWSKKHAEDGSWPFKFLAADPSDGFEHPDFSRINPNYWQQLDRKFQFITEQGMIFNLEVLRRSEQQFLEAGPEVAAAFIRYLWARYGGYNMVFSWMHIDASMTPASSEHVQLVHDYIELLTNIYDRLGNMPFGNPKTIMVPWGTTTSGPLYDLALDQIAPNFIDLNSYSNTERKGGSVPAMRNIFQASPLPVINLEPYWPTPHAFFSQHDFLTMEQQAQFLMYASVLNGGAVMGHTWGDGFFTGIISETTRLADNLEAYQITTMGHLKRFMQDEGHDFSVLMPTPENLDYSMSSQSSLGGESEFHSLATTPQKDIALGFIAATFDSVDLINMQPSTTYSLEWFDIQSGEWLAQIQVDSDDNGRLEMPAVPNNELRGWAFRLSQY</sequence>
<dbReference type="SUPFAM" id="SSF53474">
    <property type="entry name" value="alpha/beta-Hydrolases"/>
    <property type="match status" value="1"/>
</dbReference>
<dbReference type="Gene3D" id="3.20.20.80">
    <property type="entry name" value="Glycosidases"/>
    <property type="match status" value="1"/>
</dbReference>
<name>A0ABT7SX22_9ALTE</name>
<dbReference type="Gene3D" id="2.60.40.10">
    <property type="entry name" value="Immunoglobulins"/>
    <property type="match status" value="1"/>
</dbReference>
<evidence type="ECO:0000259" key="10">
    <source>
        <dbReference type="Pfam" id="PF13204"/>
    </source>
</evidence>
<feature type="domain" description="Apiosidase-like catalytic" evidence="10">
    <location>
        <begin position="464"/>
        <end position="812"/>
    </location>
</feature>
<accession>A0ABT7SX22</accession>
<reference evidence="12 13" key="1">
    <citation type="submission" date="2023-06" db="EMBL/GenBank/DDBJ databases">
        <title>Alteromonas sp. ASW11-36 isolated from intertidal sand.</title>
        <authorList>
            <person name="Li Y."/>
        </authorList>
    </citation>
    <scope>NUCLEOTIDE SEQUENCE [LARGE SCALE GENOMIC DNA]</scope>
    <source>
        <strain evidence="12 13">ASW11-36</strain>
    </source>
</reference>
<feature type="domain" description="DUF5060" evidence="11">
    <location>
        <begin position="361"/>
        <end position="426"/>
    </location>
</feature>
<dbReference type="Pfam" id="PF16586">
    <property type="entry name" value="DUF5060"/>
    <property type="match status" value="1"/>
</dbReference>
<evidence type="ECO:0000256" key="5">
    <source>
        <dbReference type="ARBA" id="ARBA00022801"/>
    </source>
</evidence>
<evidence type="ECO:0000313" key="12">
    <source>
        <dbReference type="EMBL" id="MDM7860554.1"/>
    </source>
</evidence>
<evidence type="ECO:0000256" key="3">
    <source>
        <dbReference type="ARBA" id="ARBA00022651"/>
    </source>
</evidence>
<keyword evidence="6" id="KW-0119">Carbohydrate metabolism</keyword>
<keyword evidence="2" id="KW-0964">Secreted</keyword>
<evidence type="ECO:0000256" key="6">
    <source>
        <dbReference type="ARBA" id="ARBA00023277"/>
    </source>
</evidence>
<dbReference type="Pfam" id="PF02230">
    <property type="entry name" value="Abhydrolase_2"/>
    <property type="match status" value="1"/>
</dbReference>
<dbReference type="InterPro" id="IPR003140">
    <property type="entry name" value="PLipase/COase/thioEstase"/>
</dbReference>
<dbReference type="InterPro" id="IPR017853">
    <property type="entry name" value="GH"/>
</dbReference>
<evidence type="ECO:0000256" key="2">
    <source>
        <dbReference type="ARBA" id="ARBA00022525"/>
    </source>
</evidence>
<dbReference type="SUPFAM" id="SSF51445">
    <property type="entry name" value="(Trans)glycosidases"/>
    <property type="match status" value="1"/>
</dbReference>
<evidence type="ECO:0000256" key="8">
    <source>
        <dbReference type="SAM" id="SignalP"/>
    </source>
</evidence>
<dbReference type="RefSeq" id="WP_289364849.1">
    <property type="nucleotide sequence ID" value="NZ_JAUCBP010000007.1"/>
</dbReference>